<evidence type="ECO:0000313" key="3">
    <source>
        <dbReference type="Proteomes" id="UP000281468"/>
    </source>
</evidence>
<comment type="caution">
    <text evidence="2">The sequence shown here is derived from an EMBL/GenBank/DDBJ whole genome shotgun (WGS) entry which is preliminary data.</text>
</comment>
<evidence type="ECO:0000313" key="2">
    <source>
        <dbReference type="EMBL" id="RMZ16977.1"/>
    </source>
</evidence>
<sequence length="277" mass="31433">MIIDNTMKKKKGPASHSLSNYGKREINQDSRLLDLPPELRNSIYTFVLATDDMIQIPALGKPTRPPLLQVCQQITDEATLLYYSCSKFSISAGKRLKILRRWILSLEEKERKCLRSITATREVSGKTATMLAGFSAAVLQTEHREQQAAVLDTIRQREFEDVHASHQTFTALSILGLDPERVYFDPPAGPDPQVLISEMVPVEGEELSAVILRYVERLLNDRWVILMRRTKTGLLSGNHDSTVRLSCETVAGLRAEGYTDREIFRLFTRQSREGKEK</sequence>
<evidence type="ECO:0000256" key="1">
    <source>
        <dbReference type="SAM" id="MobiDB-lite"/>
    </source>
</evidence>
<feature type="region of interest" description="Disordered" evidence="1">
    <location>
        <begin position="1"/>
        <end position="21"/>
    </location>
</feature>
<dbReference type="AlphaFoldDB" id="A0A3M7HUM7"/>
<evidence type="ECO:0008006" key="4">
    <source>
        <dbReference type="Google" id="ProtNLM"/>
    </source>
</evidence>
<protein>
    <recommendedName>
        <fullName evidence="4">F-box domain-containing protein</fullName>
    </recommendedName>
</protein>
<dbReference type="PANTHER" id="PTHR42085">
    <property type="entry name" value="F-BOX DOMAIN-CONTAINING PROTEIN"/>
    <property type="match status" value="1"/>
</dbReference>
<gene>
    <name evidence="2" type="ORF">D0862_00964</name>
</gene>
<proteinExistence type="predicted"/>
<name>A0A3M7HUM7_HORWE</name>
<organism evidence="2 3">
    <name type="scientific">Hortaea werneckii</name>
    <name type="common">Black yeast</name>
    <name type="synonym">Cladosporium werneckii</name>
    <dbReference type="NCBI Taxonomy" id="91943"/>
    <lineage>
        <taxon>Eukaryota</taxon>
        <taxon>Fungi</taxon>
        <taxon>Dikarya</taxon>
        <taxon>Ascomycota</taxon>
        <taxon>Pezizomycotina</taxon>
        <taxon>Dothideomycetes</taxon>
        <taxon>Dothideomycetidae</taxon>
        <taxon>Mycosphaerellales</taxon>
        <taxon>Teratosphaeriaceae</taxon>
        <taxon>Hortaea</taxon>
    </lineage>
</organism>
<dbReference type="PANTHER" id="PTHR42085:SF1">
    <property type="entry name" value="F-BOX DOMAIN-CONTAINING PROTEIN"/>
    <property type="match status" value="1"/>
</dbReference>
<dbReference type="VEuPathDB" id="FungiDB:BTJ68_08370"/>
<dbReference type="Proteomes" id="UP000281468">
    <property type="component" value="Unassembled WGS sequence"/>
</dbReference>
<dbReference type="EMBL" id="QWIQ01000014">
    <property type="protein sequence ID" value="RMZ16977.1"/>
    <property type="molecule type" value="Genomic_DNA"/>
</dbReference>
<reference evidence="2 3" key="1">
    <citation type="journal article" date="2018" name="BMC Genomics">
        <title>Genomic evidence for intraspecific hybridization in a clonal and extremely halotolerant yeast.</title>
        <authorList>
            <person name="Gostincar C."/>
            <person name="Stajich J.E."/>
            <person name="Zupancic J."/>
            <person name="Zalar P."/>
            <person name="Gunde-Cimerman N."/>
        </authorList>
    </citation>
    <scope>NUCLEOTIDE SEQUENCE [LARGE SCALE GENOMIC DNA]</scope>
    <source>
        <strain evidence="2 3">EXF-171</strain>
    </source>
</reference>
<dbReference type="InterPro" id="IPR038883">
    <property type="entry name" value="AN11006-like"/>
</dbReference>
<accession>A0A3M7HUM7</accession>